<evidence type="ECO:0000256" key="4">
    <source>
        <dbReference type="PROSITE-ProRule" id="PRU00175"/>
    </source>
</evidence>
<name>A0A6A5YRZ7_9PLEO</name>
<dbReference type="EMBL" id="ML977343">
    <property type="protein sequence ID" value="KAF2109217.1"/>
    <property type="molecule type" value="Genomic_DNA"/>
</dbReference>
<evidence type="ECO:0000256" key="2">
    <source>
        <dbReference type="ARBA" id="ARBA00022771"/>
    </source>
</evidence>
<evidence type="ECO:0000256" key="1">
    <source>
        <dbReference type="ARBA" id="ARBA00022723"/>
    </source>
</evidence>
<dbReference type="SUPFAM" id="SSF57850">
    <property type="entry name" value="RING/U-box"/>
    <property type="match status" value="1"/>
</dbReference>
<feature type="compositionally biased region" description="Polar residues" evidence="5">
    <location>
        <begin position="14"/>
        <end position="25"/>
    </location>
</feature>
<evidence type="ECO:0000256" key="5">
    <source>
        <dbReference type="SAM" id="MobiDB-lite"/>
    </source>
</evidence>
<dbReference type="Pfam" id="PF13445">
    <property type="entry name" value="zf-RING_UBOX"/>
    <property type="match status" value="1"/>
</dbReference>
<gene>
    <name evidence="7" type="ORF">BDV96DRAFT_604949</name>
</gene>
<evidence type="ECO:0000313" key="8">
    <source>
        <dbReference type="Proteomes" id="UP000799770"/>
    </source>
</evidence>
<keyword evidence="1" id="KW-0479">Metal-binding</keyword>
<dbReference type="Gene3D" id="3.30.40.10">
    <property type="entry name" value="Zinc/RING finger domain, C3HC4 (zinc finger)"/>
    <property type="match status" value="1"/>
</dbReference>
<dbReference type="PROSITE" id="PS00518">
    <property type="entry name" value="ZF_RING_1"/>
    <property type="match status" value="1"/>
</dbReference>
<keyword evidence="2 4" id="KW-0863">Zinc-finger</keyword>
<sequence>MPNPGDYGSLAIESRTTPRQRSVRQVQPLPPRKRSRNDISDCPHSLAIVRTRRGSVEKECSICREPYGTTPAGGDIIVPVKLPCQHVFCQSCVEIHYCDKISCPLPYCTKEFPIQPETCSLCAYWAKENGVPLLVTVRAAEMVTSIRKALKDLATETKLYSLSRPEMDRLMRHVKDTLTEHEWRYYSGNDLAEILDPFLLAVDQDAAYKYYGAKLVRPAPRGNAFPARTNDPDDYPAGREPWVAAFFRQWALEYERDNGEVKEGLGVPQKLHQRNPSGGNWPYKRILAHKTEANGTVMYLVKWVGKRFLDEWVGKNQLCQEDRMKYDIDHEVQHPGVNSQVVIKKRRTL</sequence>
<keyword evidence="3" id="KW-0862">Zinc</keyword>
<dbReference type="AlphaFoldDB" id="A0A6A5YRZ7"/>
<evidence type="ECO:0000259" key="6">
    <source>
        <dbReference type="PROSITE" id="PS50089"/>
    </source>
</evidence>
<feature type="region of interest" description="Disordered" evidence="5">
    <location>
        <begin position="1"/>
        <end position="40"/>
    </location>
</feature>
<accession>A0A6A5YRZ7</accession>
<dbReference type="InterPro" id="IPR001841">
    <property type="entry name" value="Znf_RING"/>
</dbReference>
<protein>
    <recommendedName>
        <fullName evidence="6">RING-type domain-containing protein</fullName>
    </recommendedName>
</protein>
<reference evidence="7" key="1">
    <citation type="journal article" date="2020" name="Stud. Mycol.">
        <title>101 Dothideomycetes genomes: a test case for predicting lifestyles and emergence of pathogens.</title>
        <authorList>
            <person name="Haridas S."/>
            <person name="Albert R."/>
            <person name="Binder M."/>
            <person name="Bloem J."/>
            <person name="Labutti K."/>
            <person name="Salamov A."/>
            <person name="Andreopoulos B."/>
            <person name="Baker S."/>
            <person name="Barry K."/>
            <person name="Bills G."/>
            <person name="Bluhm B."/>
            <person name="Cannon C."/>
            <person name="Castanera R."/>
            <person name="Culley D."/>
            <person name="Daum C."/>
            <person name="Ezra D."/>
            <person name="Gonzalez J."/>
            <person name="Henrissat B."/>
            <person name="Kuo A."/>
            <person name="Liang C."/>
            <person name="Lipzen A."/>
            <person name="Lutzoni F."/>
            <person name="Magnuson J."/>
            <person name="Mondo S."/>
            <person name="Nolan M."/>
            <person name="Ohm R."/>
            <person name="Pangilinan J."/>
            <person name="Park H.-J."/>
            <person name="Ramirez L."/>
            <person name="Alfaro M."/>
            <person name="Sun H."/>
            <person name="Tritt A."/>
            <person name="Yoshinaga Y."/>
            <person name="Zwiers L.-H."/>
            <person name="Turgeon B."/>
            <person name="Goodwin S."/>
            <person name="Spatafora J."/>
            <person name="Crous P."/>
            <person name="Grigoriev I."/>
        </authorList>
    </citation>
    <scope>NUCLEOTIDE SEQUENCE</scope>
    <source>
        <strain evidence="7">CBS 627.86</strain>
    </source>
</reference>
<dbReference type="PROSITE" id="PS50089">
    <property type="entry name" value="ZF_RING_2"/>
    <property type="match status" value="1"/>
</dbReference>
<dbReference type="InterPro" id="IPR017907">
    <property type="entry name" value="Znf_RING_CS"/>
</dbReference>
<dbReference type="InterPro" id="IPR013083">
    <property type="entry name" value="Znf_RING/FYVE/PHD"/>
</dbReference>
<evidence type="ECO:0000313" key="7">
    <source>
        <dbReference type="EMBL" id="KAF2109217.1"/>
    </source>
</evidence>
<proteinExistence type="predicted"/>
<organism evidence="7 8">
    <name type="scientific">Lophiotrema nucula</name>
    <dbReference type="NCBI Taxonomy" id="690887"/>
    <lineage>
        <taxon>Eukaryota</taxon>
        <taxon>Fungi</taxon>
        <taxon>Dikarya</taxon>
        <taxon>Ascomycota</taxon>
        <taxon>Pezizomycotina</taxon>
        <taxon>Dothideomycetes</taxon>
        <taxon>Pleosporomycetidae</taxon>
        <taxon>Pleosporales</taxon>
        <taxon>Lophiotremataceae</taxon>
        <taxon>Lophiotrema</taxon>
    </lineage>
</organism>
<dbReference type="OrthoDB" id="6105938at2759"/>
<keyword evidence="8" id="KW-1185">Reference proteome</keyword>
<dbReference type="Proteomes" id="UP000799770">
    <property type="component" value="Unassembled WGS sequence"/>
</dbReference>
<evidence type="ECO:0000256" key="3">
    <source>
        <dbReference type="ARBA" id="ARBA00022833"/>
    </source>
</evidence>
<feature type="domain" description="RING-type" evidence="6">
    <location>
        <begin position="60"/>
        <end position="105"/>
    </location>
</feature>
<dbReference type="GO" id="GO:0008270">
    <property type="term" value="F:zinc ion binding"/>
    <property type="evidence" value="ECO:0007669"/>
    <property type="project" value="UniProtKB-KW"/>
</dbReference>
<dbReference type="InterPro" id="IPR027370">
    <property type="entry name" value="Znf-RING_euk"/>
</dbReference>